<evidence type="ECO:0000313" key="12">
    <source>
        <dbReference type="Proteomes" id="UP001229955"/>
    </source>
</evidence>
<comment type="similarity">
    <text evidence="2 7">Belongs to the FAD-dependent glycerol-3-phosphate dehydrogenase family.</text>
</comment>
<dbReference type="InterPro" id="IPR038299">
    <property type="entry name" value="DAO_C_sf"/>
</dbReference>
<dbReference type="InterPro" id="IPR036188">
    <property type="entry name" value="FAD/NAD-bd_sf"/>
</dbReference>
<name>A0AA49K209_9BACT</name>
<organism evidence="11 12">
    <name type="scientific">Pseudogemmatithrix spongiicola</name>
    <dbReference type="NCBI Taxonomy" id="3062599"/>
    <lineage>
        <taxon>Bacteria</taxon>
        <taxon>Pseudomonadati</taxon>
        <taxon>Gemmatimonadota</taxon>
        <taxon>Gemmatimonadia</taxon>
        <taxon>Gemmatimonadales</taxon>
        <taxon>Gemmatimonadaceae</taxon>
        <taxon>Pseudogemmatithrix</taxon>
    </lineage>
</organism>
<dbReference type="InterPro" id="IPR006076">
    <property type="entry name" value="FAD-dep_OxRdtase"/>
</dbReference>
<evidence type="ECO:0000256" key="1">
    <source>
        <dbReference type="ARBA" id="ARBA00001974"/>
    </source>
</evidence>
<dbReference type="PRINTS" id="PR01001">
    <property type="entry name" value="FADG3PDH"/>
</dbReference>
<dbReference type="GO" id="GO:0046168">
    <property type="term" value="P:glycerol-3-phosphate catabolic process"/>
    <property type="evidence" value="ECO:0007669"/>
    <property type="project" value="TreeGrafter"/>
</dbReference>
<dbReference type="GO" id="GO:0004368">
    <property type="term" value="F:glycerol-3-phosphate dehydrogenase (quinone) activity"/>
    <property type="evidence" value="ECO:0007669"/>
    <property type="project" value="UniProtKB-EC"/>
</dbReference>
<evidence type="ECO:0000313" key="10">
    <source>
        <dbReference type="EMBL" id="WKW13362.1"/>
    </source>
</evidence>
<dbReference type="InterPro" id="IPR031656">
    <property type="entry name" value="DAO_C"/>
</dbReference>
<dbReference type="GO" id="GO:0006071">
    <property type="term" value="P:glycerol metabolic process"/>
    <property type="evidence" value="ECO:0007669"/>
    <property type="project" value="UniProtKB-KW"/>
</dbReference>
<keyword evidence="12" id="KW-1185">Reference proteome</keyword>
<gene>
    <name evidence="10" type="ORF">Strain138_002680</name>
    <name evidence="11" type="ORF">Strain318_002680</name>
</gene>
<dbReference type="GO" id="GO:0009331">
    <property type="term" value="C:glycerol-3-phosphate dehydrogenase (FAD) complex"/>
    <property type="evidence" value="ECO:0007669"/>
    <property type="project" value="UniProtKB-UniRule"/>
</dbReference>
<feature type="domain" description="Alpha-glycerophosphate oxidase C-terminal" evidence="9">
    <location>
        <begin position="424"/>
        <end position="487"/>
    </location>
</feature>
<dbReference type="AlphaFoldDB" id="A0AA49K209"/>
<accession>A0AA49Q5V8</accession>
<accession>A0AA49K209</accession>
<keyword evidence="5" id="KW-0274">FAD</keyword>
<evidence type="ECO:0000256" key="6">
    <source>
        <dbReference type="ARBA" id="ARBA00023002"/>
    </source>
</evidence>
<dbReference type="SUPFAM" id="SSF51905">
    <property type="entry name" value="FAD/NAD(P)-binding domain"/>
    <property type="match status" value="1"/>
</dbReference>
<evidence type="ECO:0000256" key="5">
    <source>
        <dbReference type="ARBA" id="ARBA00022827"/>
    </source>
</evidence>
<dbReference type="EC" id="1.1.5.3" evidence="7"/>
<feature type="domain" description="FAD dependent oxidoreductase" evidence="8">
    <location>
        <begin position="22"/>
        <end position="384"/>
    </location>
</feature>
<dbReference type="InterPro" id="IPR000447">
    <property type="entry name" value="G3P_DH_FAD-dep"/>
</dbReference>
<comment type="cofactor">
    <cofactor evidence="1 7">
        <name>FAD</name>
        <dbReference type="ChEBI" id="CHEBI:57692"/>
    </cofactor>
</comment>
<protein>
    <recommendedName>
        <fullName evidence="7">Glycerol-3-phosphate dehydrogenase</fullName>
        <ecNumber evidence="7">1.1.5.3</ecNumber>
    </recommendedName>
</protein>
<evidence type="ECO:0000259" key="8">
    <source>
        <dbReference type="Pfam" id="PF01266"/>
    </source>
</evidence>
<dbReference type="Gene3D" id="1.10.8.870">
    <property type="entry name" value="Alpha-glycerophosphate oxidase, cap domain"/>
    <property type="match status" value="1"/>
</dbReference>
<dbReference type="KEGG" id="pspc:Strain318_002680"/>
<evidence type="ECO:0000259" key="9">
    <source>
        <dbReference type="Pfam" id="PF16901"/>
    </source>
</evidence>
<keyword evidence="4" id="KW-0319">Glycerol metabolism</keyword>
<dbReference type="Gene3D" id="3.30.9.10">
    <property type="entry name" value="D-Amino Acid Oxidase, subunit A, domain 2"/>
    <property type="match status" value="1"/>
</dbReference>
<evidence type="ECO:0000256" key="3">
    <source>
        <dbReference type="ARBA" id="ARBA00022630"/>
    </source>
</evidence>
<dbReference type="Proteomes" id="UP001229955">
    <property type="component" value="Chromosome"/>
</dbReference>
<dbReference type="Gene3D" id="3.50.50.60">
    <property type="entry name" value="FAD/NAD(P)-binding domain"/>
    <property type="match status" value="1"/>
</dbReference>
<reference evidence="11" key="1">
    <citation type="submission" date="2023-07" db="EMBL/GenBank/DDBJ databases">
        <authorList>
            <person name="Haufschild T."/>
            <person name="Kallscheuer N."/>
            <person name="Hammer J."/>
            <person name="Kohn T."/>
            <person name="Kabuu M."/>
            <person name="Jogler M."/>
            <person name="Wohfarth N."/>
            <person name="Heuer A."/>
            <person name="Rohde M."/>
            <person name="van Teeseling M.C.F."/>
            <person name="Jogler C."/>
        </authorList>
    </citation>
    <scope>NUCLEOTIDE SEQUENCE</scope>
    <source>
        <strain evidence="10">Strain 138</strain>
        <strain evidence="11">Strain 318</strain>
    </source>
</reference>
<comment type="catalytic activity">
    <reaction evidence="7">
        <text>a quinone + sn-glycerol 3-phosphate = dihydroxyacetone phosphate + a quinol</text>
        <dbReference type="Rhea" id="RHEA:18977"/>
        <dbReference type="ChEBI" id="CHEBI:24646"/>
        <dbReference type="ChEBI" id="CHEBI:57597"/>
        <dbReference type="ChEBI" id="CHEBI:57642"/>
        <dbReference type="ChEBI" id="CHEBI:132124"/>
        <dbReference type="EC" id="1.1.5.3"/>
    </reaction>
</comment>
<dbReference type="RefSeq" id="WP_367886220.1">
    <property type="nucleotide sequence ID" value="NZ_CP130612.1"/>
</dbReference>
<evidence type="ECO:0000256" key="4">
    <source>
        <dbReference type="ARBA" id="ARBA00022798"/>
    </source>
</evidence>
<evidence type="ECO:0000313" key="11">
    <source>
        <dbReference type="EMBL" id="WKW16269.1"/>
    </source>
</evidence>
<dbReference type="PANTHER" id="PTHR11985:SF35">
    <property type="entry name" value="ANAEROBIC GLYCEROL-3-PHOSPHATE DEHYDROGENASE SUBUNIT A"/>
    <property type="match status" value="1"/>
</dbReference>
<proteinExistence type="inferred from homology"/>
<dbReference type="EMBL" id="CP130612">
    <property type="protein sequence ID" value="WKW13362.1"/>
    <property type="molecule type" value="Genomic_DNA"/>
</dbReference>
<evidence type="ECO:0000256" key="7">
    <source>
        <dbReference type="RuleBase" id="RU361217"/>
    </source>
</evidence>
<evidence type="ECO:0000256" key="2">
    <source>
        <dbReference type="ARBA" id="ARBA00007330"/>
    </source>
</evidence>
<dbReference type="EMBL" id="CP130613">
    <property type="protein sequence ID" value="WKW16269.1"/>
    <property type="molecule type" value="Genomic_DNA"/>
</dbReference>
<dbReference type="Pfam" id="PF16901">
    <property type="entry name" value="DAO_C"/>
    <property type="match status" value="1"/>
</dbReference>
<dbReference type="Pfam" id="PF01266">
    <property type="entry name" value="DAO"/>
    <property type="match status" value="1"/>
</dbReference>
<dbReference type="PROSITE" id="PS00978">
    <property type="entry name" value="FAD_G3PDH_2"/>
    <property type="match status" value="1"/>
</dbReference>
<dbReference type="PANTHER" id="PTHR11985">
    <property type="entry name" value="GLYCEROL-3-PHOSPHATE DEHYDROGENASE"/>
    <property type="match status" value="1"/>
</dbReference>
<sequence length="508" mass="54624">MSTPHAPRRSERLQALAGDRFDLAVIGGGITGAGVARDAARRGLRVALLEAEDFAAGTSSRSSRLVHGGVRYLEHGYLHLVWESSRERRRLLQQAPHLVRPLQFTWPVYRGARVKRWQLAAALTMYDALAMFRNVGRHRRLDTSGVLSAEPLLARDGLLGGATYWDAATDDSRLTLANVLDAAAHGAVVLNHAPVRRLTFNGEHGPADGVEVHDALGGATIHVRAKLVVSCVGPWTDEIARLEDPHAGPAVRGTKGVHIAVPASRVGNVAAVTMLSPDDGRVMFTLPASGGMTIVGTTDTPTTEHPADVRAARADVRYLLNAANRFFPEARLTEDDVVSAWAGIRPLVASGNTGDPSSASREHATQLSRRGVLTATGGKLTTYRAQAQQIVDAAVQRLGVTTKACDTADAPLPGARPAATGGDVRIVPELTWRESDVDQAVRQEFAESLADVMIRRTFLAFELPDQGRSIAPRIARRMAPRLGWTDAGIANAVREYTQALDRIFTITP</sequence>
<dbReference type="PROSITE" id="PS00977">
    <property type="entry name" value="FAD_G3PDH_1"/>
    <property type="match status" value="1"/>
</dbReference>
<keyword evidence="3 7" id="KW-0285">Flavoprotein</keyword>
<keyword evidence="6 7" id="KW-0560">Oxidoreductase</keyword>